<gene>
    <name evidence="1" type="ORF">VFH_IV168720</name>
</gene>
<proteinExistence type="predicted"/>
<keyword evidence="2" id="KW-1185">Reference proteome</keyword>
<dbReference type="EMBL" id="OX451739">
    <property type="protein sequence ID" value="CAI8610166.1"/>
    <property type="molecule type" value="Genomic_DNA"/>
</dbReference>
<protein>
    <submittedName>
        <fullName evidence="1">Uncharacterized protein</fullName>
    </submittedName>
</protein>
<dbReference type="AlphaFoldDB" id="A0AAV1AIL8"/>
<dbReference type="Proteomes" id="UP001157006">
    <property type="component" value="Chromosome 4"/>
</dbReference>
<evidence type="ECO:0000313" key="2">
    <source>
        <dbReference type="Proteomes" id="UP001157006"/>
    </source>
</evidence>
<sequence length="184" mass="21102">MKGNFQLYNIKNARTHDNFNDASVYHNKTHKRHQSGNEKQKERNRRRILPHPWSLLFPLPFFGSSDPPLKTLFKPCWFREQSSNTSSSTNHICLHLLIYLICTVSFLVQCNTTFLSQIPDIFGSISRSLVFRVASPENEDHSLRVGGTLVDNIDYCIHNSRVFLQTFATVTESSGFVVVVLSLE</sequence>
<reference evidence="1 2" key="1">
    <citation type="submission" date="2023-01" db="EMBL/GenBank/DDBJ databases">
        <authorList>
            <person name="Kreplak J."/>
        </authorList>
    </citation>
    <scope>NUCLEOTIDE SEQUENCE [LARGE SCALE GENOMIC DNA]</scope>
</reference>
<name>A0AAV1AIL8_VICFA</name>
<accession>A0AAV1AIL8</accession>
<evidence type="ECO:0000313" key="1">
    <source>
        <dbReference type="EMBL" id="CAI8610166.1"/>
    </source>
</evidence>
<organism evidence="1 2">
    <name type="scientific">Vicia faba</name>
    <name type="common">Broad bean</name>
    <name type="synonym">Faba vulgaris</name>
    <dbReference type="NCBI Taxonomy" id="3906"/>
    <lineage>
        <taxon>Eukaryota</taxon>
        <taxon>Viridiplantae</taxon>
        <taxon>Streptophyta</taxon>
        <taxon>Embryophyta</taxon>
        <taxon>Tracheophyta</taxon>
        <taxon>Spermatophyta</taxon>
        <taxon>Magnoliopsida</taxon>
        <taxon>eudicotyledons</taxon>
        <taxon>Gunneridae</taxon>
        <taxon>Pentapetalae</taxon>
        <taxon>rosids</taxon>
        <taxon>fabids</taxon>
        <taxon>Fabales</taxon>
        <taxon>Fabaceae</taxon>
        <taxon>Papilionoideae</taxon>
        <taxon>50 kb inversion clade</taxon>
        <taxon>NPAAA clade</taxon>
        <taxon>Hologalegina</taxon>
        <taxon>IRL clade</taxon>
        <taxon>Fabeae</taxon>
        <taxon>Vicia</taxon>
    </lineage>
</organism>